<keyword evidence="2 6" id="KW-0812">Transmembrane</keyword>
<evidence type="ECO:0000256" key="1">
    <source>
        <dbReference type="ARBA" id="ARBA00004141"/>
    </source>
</evidence>
<evidence type="ECO:0000256" key="5">
    <source>
        <dbReference type="ARBA" id="ARBA00023136"/>
    </source>
</evidence>
<evidence type="ECO:0000259" key="7">
    <source>
        <dbReference type="Pfam" id="PF05140"/>
    </source>
</evidence>
<feature type="transmembrane region" description="Helical" evidence="6">
    <location>
        <begin position="199"/>
        <end position="220"/>
    </location>
</feature>
<evidence type="ECO:0000256" key="6">
    <source>
        <dbReference type="SAM" id="Phobius"/>
    </source>
</evidence>
<keyword evidence="3" id="KW-0201">Cytochrome c-type biogenesis</keyword>
<organism evidence="8 9">
    <name type="scientific">Kocuria atrinae</name>
    <dbReference type="NCBI Taxonomy" id="592377"/>
    <lineage>
        <taxon>Bacteria</taxon>
        <taxon>Bacillati</taxon>
        <taxon>Actinomycetota</taxon>
        <taxon>Actinomycetes</taxon>
        <taxon>Micrococcales</taxon>
        <taxon>Micrococcaceae</taxon>
        <taxon>Kocuria</taxon>
    </lineage>
</organism>
<evidence type="ECO:0000256" key="3">
    <source>
        <dbReference type="ARBA" id="ARBA00022748"/>
    </source>
</evidence>
<dbReference type="InterPro" id="IPR007816">
    <property type="entry name" value="ResB-like_domain"/>
</dbReference>
<comment type="caution">
    <text evidence="8">The sequence shown here is derived from an EMBL/GenBank/DDBJ whole genome shotgun (WGS) entry which is preliminary data.</text>
</comment>
<proteinExistence type="predicted"/>
<evidence type="ECO:0000256" key="2">
    <source>
        <dbReference type="ARBA" id="ARBA00022692"/>
    </source>
</evidence>
<keyword evidence="5 6" id="KW-0472">Membrane</keyword>
<feature type="domain" description="ResB-like" evidence="7">
    <location>
        <begin position="39"/>
        <end position="532"/>
    </location>
</feature>
<protein>
    <submittedName>
        <fullName evidence="8">Cytochrome c biogenesis protein ResB</fullName>
    </submittedName>
</protein>
<feature type="transmembrane region" description="Helical" evidence="6">
    <location>
        <begin position="95"/>
        <end position="117"/>
    </location>
</feature>
<dbReference type="PANTHER" id="PTHR31566:SF0">
    <property type="entry name" value="CYTOCHROME C BIOGENESIS PROTEIN CCS1, CHLOROPLASTIC"/>
    <property type="match status" value="1"/>
</dbReference>
<comment type="subcellular location">
    <subcellularLocation>
        <location evidence="1">Membrane</location>
        <topology evidence="1">Multi-pass membrane protein</topology>
    </subcellularLocation>
</comment>
<dbReference type="PANTHER" id="PTHR31566">
    <property type="entry name" value="CYTOCHROME C BIOGENESIS PROTEIN CCS1, CHLOROPLASTIC"/>
    <property type="match status" value="1"/>
</dbReference>
<dbReference type="RefSeq" id="WP_344225066.1">
    <property type="nucleotide sequence ID" value="NZ_BAAAQA010000022.1"/>
</dbReference>
<reference evidence="8 9" key="1">
    <citation type="journal article" date="2019" name="Int. J. Syst. Evol. Microbiol.">
        <title>The Global Catalogue of Microorganisms (GCM) 10K type strain sequencing project: providing services to taxonomists for standard genome sequencing and annotation.</title>
        <authorList>
            <consortium name="The Broad Institute Genomics Platform"/>
            <consortium name="The Broad Institute Genome Sequencing Center for Infectious Disease"/>
            <person name="Wu L."/>
            <person name="Ma J."/>
        </authorList>
    </citation>
    <scope>NUCLEOTIDE SEQUENCE [LARGE SCALE GENOMIC DNA]</scope>
    <source>
        <strain evidence="8 9">JCM 15914</strain>
    </source>
</reference>
<dbReference type="EMBL" id="BAAAQA010000022">
    <property type="protein sequence ID" value="GAA2120253.1"/>
    <property type="molecule type" value="Genomic_DNA"/>
</dbReference>
<accession>A0ABN2Y180</accession>
<dbReference type="InterPro" id="IPR023494">
    <property type="entry name" value="Cyt_c_bgen_Ccs1/CcsB/ResB"/>
</dbReference>
<gene>
    <name evidence="8" type="ORF">GCM10009824_21800</name>
</gene>
<feature type="transmembrane region" description="Helical" evidence="6">
    <location>
        <begin position="39"/>
        <end position="59"/>
    </location>
</feature>
<feature type="transmembrane region" description="Helical" evidence="6">
    <location>
        <begin position="474"/>
        <end position="494"/>
    </location>
</feature>
<evidence type="ECO:0000256" key="4">
    <source>
        <dbReference type="ARBA" id="ARBA00022989"/>
    </source>
</evidence>
<evidence type="ECO:0000313" key="9">
    <source>
        <dbReference type="Proteomes" id="UP001500166"/>
    </source>
</evidence>
<sequence length="560" mass="61320">MTQVRDKRDQKGNRNDSVAVPALGPLGMLRWAWTQLTKMSTALVLLLMLAIAAVPGSMFPQRIQDPDAVNTYIEANPTSGPWLDRFQLFDVFSSYWFSAIYLLLFISLVGCVLPRAAQHYKAWRAKPPRTPKRLTRLPQYRRVLLGGRDGAAAPSPSEAIQDATKALKKRGYRAEARDLDGDTPSVGAERGMWKEVGNILFHVALLGVLISVAIGSLFGYKGQKIIIEDESFVNTLVAYDSFTPGTNFNADWLNPFSVRLDNFEADFHRDTTDPAQYGAPTDFEADVTVTEEPGAQEQSEKLKVNEPLNVGGTKLYLVGNGYAPVIRVTDGEGDVAYEGPVVTIPTDTVYTSSLVLKVPDAAPDQLGFVGLLLPTAVMDEGSMPRSVDPGLSNPVLIMSSYFGDLGLDNGESQNVYVLDVDSLTEMNSMMSDNGAITLDGANRSAELPDGKGTIEFVDVKRYVGLDIHNDPGRIPAFISFVAAFVGLIMSLFIARRRAWVRAYVGQDHNGVQCTVLEYGLLARGEDHRLGAEAEKLTGLWTSLWEDRGVRDFPLNSSDKA</sequence>
<dbReference type="Pfam" id="PF05140">
    <property type="entry name" value="ResB"/>
    <property type="match status" value="1"/>
</dbReference>
<dbReference type="Proteomes" id="UP001500166">
    <property type="component" value="Unassembled WGS sequence"/>
</dbReference>
<evidence type="ECO:0000313" key="8">
    <source>
        <dbReference type="EMBL" id="GAA2120253.1"/>
    </source>
</evidence>
<name>A0ABN2Y180_9MICC</name>
<keyword evidence="9" id="KW-1185">Reference proteome</keyword>
<keyword evidence="4 6" id="KW-1133">Transmembrane helix</keyword>